<reference evidence="1 3" key="1">
    <citation type="submission" date="2015-07" db="EMBL/GenBank/DDBJ databases">
        <title>Genome of Polaribacter dokdonenesis DSW-5, isolated from seawater off Dokdo in Korea.</title>
        <authorList>
            <person name="Yoon K."/>
            <person name="Song J.Y."/>
            <person name="Kim J.F."/>
        </authorList>
    </citation>
    <scope>NUCLEOTIDE SEQUENCE [LARGE SCALE GENOMIC DNA]</scope>
    <source>
        <strain evidence="1 3">DSW-5</strain>
    </source>
</reference>
<dbReference type="EMBL" id="LGBR01000001">
    <property type="protein sequence ID" value="KOY52423.1"/>
    <property type="molecule type" value="Genomic_DNA"/>
</dbReference>
<evidence type="ECO:0000313" key="2">
    <source>
        <dbReference type="EMBL" id="SEE45211.1"/>
    </source>
</evidence>
<dbReference type="OrthoDB" id="8446601at2"/>
<dbReference type="EMBL" id="FNUE01000002">
    <property type="protein sequence ID" value="SEE45211.1"/>
    <property type="molecule type" value="Genomic_DNA"/>
</dbReference>
<dbReference type="Proteomes" id="UP000183071">
    <property type="component" value="Unassembled WGS sequence"/>
</dbReference>
<gene>
    <name evidence="1" type="ORF">I602_1983</name>
    <name evidence="2" type="ORF">SAMN05444353_1754</name>
</gene>
<dbReference type="PATRIC" id="fig|1300348.6.peg.1984"/>
<name>A0A0M9CH75_9FLAO</name>
<evidence type="ECO:0000313" key="3">
    <source>
        <dbReference type="Proteomes" id="UP000037716"/>
    </source>
</evidence>
<protein>
    <recommendedName>
        <fullName evidence="5">HNH endonuclease 5 domain-containing protein</fullName>
    </recommendedName>
</protein>
<proteinExistence type="predicted"/>
<dbReference type="STRING" id="1300348.I602_1983"/>
<dbReference type="Proteomes" id="UP000037716">
    <property type="component" value="Unassembled WGS sequence"/>
</dbReference>
<keyword evidence="4" id="KW-1185">Reference proteome</keyword>
<reference evidence="2 4" key="2">
    <citation type="submission" date="2016-10" db="EMBL/GenBank/DDBJ databases">
        <authorList>
            <person name="Varghese N."/>
            <person name="Submissions S."/>
        </authorList>
    </citation>
    <scope>NUCLEOTIDE SEQUENCE [LARGE SCALE GENOMIC DNA]</scope>
    <source>
        <strain evidence="2 4">DSW-5</strain>
    </source>
</reference>
<sequence>MKNKKTKIGICRICKEEKELNFEHIPPRSAFNKSRYQIVDSTEYYTKVEKYLSKEEKIKTKVEQGGIGDYCLCFDCNSFLGSKYVREYKKFANICMSIITHEDKNAKAYQFDISDINHLKFLKQIIAIFICNNQSVFTDQYPELIDFVKDPELEKLSDRYKIYMYLNNEGQVKKGTIFFTNLYGAICDFTFPPFGFVLSIDNDKPLDKVTDITGFKFYNKYKSLKHAPIILNKYPTYYPFPLDFRSFDGKSNSM</sequence>
<accession>A0A0M9CH75</accession>
<evidence type="ECO:0000313" key="1">
    <source>
        <dbReference type="EMBL" id="KOY52423.1"/>
    </source>
</evidence>
<dbReference type="RefSeq" id="WP_053974526.1">
    <property type="nucleotide sequence ID" value="NZ_FNUE01000002.1"/>
</dbReference>
<evidence type="ECO:0008006" key="5">
    <source>
        <dbReference type="Google" id="ProtNLM"/>
    </source>
</evidence>
<dbReference type="AlphaFoldDB" id="A0A0M9CH75"/>
<organism evidence="1 3">
    <name type="scientific">Polaribacter dokdonensis DSW-5</name>
    <dbReference type="NCBI Taxonomy" id="1300348"/>
    <lineage>
        <taxon>Bacteria</taxon>
        <taxon>Pseudomonadati</taxon>
        <taxon>Bacteroidota</taxon>
        <taxon>Flavobacteriia</taxon>
        <taxon>Flavobacteriales</taxon>
        <taxon>Flavobacteriaceae</taxon>
    </lineage>
</organism>
<comment type="caution">
    <text evidence="1">The sequence shown here is derived from an EMBL/GenBank/DDBJ whole genome shotgun (WGS) entry which is preliminary data.</text>
</comment>
<evidence type="ECO:0000313" key="4">
    <source>
        <dbReference type="Proteomes" id="UP000183071"/>
    </source>
</evidence>